<evidence type="ECO:0000256" key="2">
    <source>
        <dbReference type="ARBA" id="ARBA00008520"/>
    </source>
</evidence>
<keyword evidence="4 8" id="KW-0732">Signal</keyword>
<evidence type="ECO:0000256" key="1">
    <source>
        <dbReference type="ARBA" id="ARBA00004196"/>
    </source>
</evidence>
<dbReference type="GO" id="GO:0030313">
    <property type="term" value="C:cell envelope"/>
    <property type="evidence" value="ECO:0007669"/>
    <property type="project" value="UniProtKB-SubCell"/>
</dbReference>
<sequence>MKKELGIFLGLLLALTMVLAACSSGNSGESENGSGSSDNAEGSDNGDTTLEIFSWWTAGGEANALQALLDGFESANSDIKVENAAVAGGGGSNAKAVLATRMQGEDPPSTFQVHGGAELFQWLEADSMEPLDDLYEENGWTDIFPQKVIDMNTTDGSVYGVPIDIHRGNVLFYNKQIFDEYGIEPPKTFEDFFAAADTLQENGVTPLALGDKDPFGSSSLFETVLLGVLGPEDYSKLWTGELAFDSDGVREAAETFKKMLGYINDNHSSLAWQDADQLLVDGEAAMNVMGDWAEAYFVSKGWEPNKEFGWTATPGSQGSFMIVNDSFGLPKGVENPDDVKTFLTYLGSKEGQKAFNKLKGAIPARTDVDMSEFNEYSQSAMDDFKASDSDGTLTLSLANGSAASPGFLNKFNDAVNIFVTQQDVDQFINALTKASSQIK</sequence>
<dbReference type="InterPro" id="IPR006059">
    <property type="entry name" value="SBP"/>
</dbReference>
<organism evidence="9 10">
    <name type="scientific">Terrihalobacillus insolitus</name>
    <dbReference type="NCBI Taxonomy" id="2950438"/>
    <lineage>
        <taxon>Bacteria</taxon>
        <taxon>Bacillati</taxon>
        <taxon>Bacillota</taxon>
        <taxon>Bacilli</taxon>
        <taxon>Bacillales</taxon>
        <taxon>Bacillaceae</taxon>
        <taxon>Terrihalobacillus</taxon>
    </lineage>
</organism>
<evidence type="ECO:0000256" key="5">
    <source>
        <dbReference type="ARBA" id="ARBA00049629"/>
    </source>
</evidence>
<dbReference type="Gene3D" id="3.40.190.10">
    <property type="entry name" value="Periplasmic binding protein-like II"/>
    <property type="match status" value="2"/>
</dbReference>
<evidence type="ECO:0000256" key="8">
    <source>
        <dbReference type="SAM" id="SignalP"/>
    </source>
</evidence>
<dbReference type="PANTHER" id="PTHR43649">
    <property type="entry name" value="ARABINOSE-BINDING PROTEIN-RELATED"/>
    <property type="match status" value="1"/>
</dbReference>
<evidence type="ECO:0000313" key="9">
    <source>
        <dbReference type="EMBL" id="MDC3423219.1"/>
    </source>
</evidence>
<evidence type="ECO:0000256" key="7">
    <source>
        <dbReference type="SAM" id="MobiDB-lite"/>
    </source>
</evidence>
<name>A0A9X4AKV2_9BACI</name>
<comment type="similarity">
    <text evidence="2">Belongs to the bacterial solute-binding protein 1 family.</text>
</comment>
<dbReference type="RefSeq" id="WP_272434888.1">
    <property type="nucleotide sequence ID" value="NZ_JAMQKB010000001.1"/>
</dbReference>
<evidence type="ECO:0000256" key="6">
    <source>
        <dbReference type="ARBA" id="ARBA00049753"/>
    </source>
</evidence>
<dbReference type="Pfam" id="PF01547">
    <property type="entry name" value="SBP_bac_1"/>
    <property type="match status" value="1"/>
</dbReference>
<gene>
    <name evidence="9" type="ORF">NC797_01690</name>
</gene>
<feature type="signal peptide" evidence="8">
    <location>
        <begin position="1"/>
        <end position="20"/>
    </location>
</feature>
<dbReference type="AlphaFoldDB" id="A0A9X4AKV2"/>
<protein>
    <recommendedName>
        <fullName evidence="6">Probable sugar-binding periplasmic protein</fullName>
    </recommendedName>
</protein>
<keyword evidence="3" id="KW-0813">Transport</keyword>
<dbReference type="InterPro" id="IPR050490">
    <property type="entry name" value="Bact_solute-bd_prot1"/>
</dbReference>
<dbReference type="SUPFAM" id="SSF53850">
    <property type="entry name" value="Periplasmic binding protein-like II"/>
    <property type="match status" value="1"/>
</dbReference>
<feature type="chain" id="PRO_5040826451" description="Probable sugar-binding periplasmic protein" evidence="8">
    <location>
        <begin position="21"/>
        <end position="439"/>
    </location>
</feature>
<comment type="caution">
    <text evidence="9">The sequence shown here is derived from an EMBL/GenBank/DDBJ whole genome shotgun (WGS) entry which is preliminary data.</text>
</comment>
<evidence type="ECO:0000313" key="10">
    <source>
        <dbReference type="Proteomes" id="UP001145050"/>
    </source>
</evidence>
<dbReference type="PROSITE" id="PS51257">
    <property type="entry name" value="PROKAR_LIPOPROTEIN"/>
    <property type="match status" value="1"/>
</dbReference>
<dbReference type="Proteomes" id="UP001145050">
    <property type="component" value="Unassembled WGS sequence"/>
</dbReference>
<comment type="function">
    <text evidence="5">Part of a binding-protein-dependent transport system for a sugar.</text>
</comment>
<keyword evidence="10" id="KW-1185">Reference proteome</keyword>
<dbReference type="PANTHER" id="PTHR43649:SF28">
    <property type="entry name" value="BINDING PROTEIN COMPONENT OF ABC SUGAR TRANSPORTER-RELATED"/>
    <property type="match status" value="1"/>
</dbReference>
<evidence type="ECO:0000256" key="3">
    <source>
        <dbReference type="ARBA" id="ARBA00022448"/>
    </source>
</evidence>
<comment type="subcellular location">
    <subcellularLocation>
        <location evidence="1">Cell envelope</location>
    </subcellularLocation>
</comment>
<evidence type="ECO:0000256" key="4">
    <source>
        <dbReference type="ARBA" id="ARBA00022729"/>
    </source>
</evidence>
<proteinExistence type="inferred from homology"/>
<dbReference type="EMBL" id="JAMQKB010000001">
    <property type="protein sequence ID" value="MDC3423219.1"/>
    <property type="molecule type" value="Genomic_DNA"/>
</dbReference>
<feature type="region of interest" description="Disordered" evidence="7">
    <location>
        <begin position="26"/>
        <end position="45"/>
    </location>
</feature>
<accession>A0A9X4AKV2</accession>
<reference evidence="9" key="1">
    <citation type="submission" date="2022-06" db="EMBL/GenBank/DDBJ databases">
        <title>Aquibacillus sp. a new bacterium isolated from soil saline samples.</title>
        <authorList>
            <person name="Galisteo C."/>
            <person name="De La Haba R."/>
            <person name="Sanchez-Porro C."/>
            <person name="Ventosa A."/>
        </authorList>
    </citation>
    <scope>NUCLEOTIDE SEQUENCE</scope>
    <source>
        <strain evidence="9">3ASR75-11</strain>
    </source>
</reference>